<comment type="caution">
    <text evidence="3">Lacks conserved residue(s) required for the propagation of feature annotation.</text>
</comment>
<evidence type="ECO:0000256" key="1">
    <source>
        <dbReference type="ARBA" id="ARBA00022679"/>
    </source>
</evidence>
<dbReference type="GO" id="GO:0017136">
    <property type="term" value="F:histone deacetylase activity, NAD-dependent"/>
    <property type="evidence" value="ECO:0007669"/>
    <property type="project" value="TreeGrafter"/>
</dbReference>
<dbReference type="Proteomes" id="UP000008743">
    <property type="component" value="Unassembled WGS sequence"/>
</dbReference>
<sequence length="194" mass="21304">MASRRSVRVAVQLSLSEQRAKEAAARAAAEAEQTKQKAPTSKHVVQPSKSEREAARMAERQDDAVELEAKLDALADLVRTSYTGAGISTVCSLPDYRGPDGVWTRLKQGLDAPEMTVPISQVQPSDTHMALATLVHKKIVKHVVSQNCDGLHRRSGIPQERLSEIHGNTFVRTLVASQRPAEAYLLTLRISCHY</sequence>
<keyword evidence="1" id="KW-0808">Transferase</keyword>
<dbReference type="STRING" id="595528.A0A0D2UN95"/>
<feature type="domain" description="Deacetylase sirtuin-type" evidence="5">
    <location>
        <begin position="57"/>
        <end position="194"/>
    </location>
</feature>
<feature type="region of interest" description="Disordered" evidence="4">
    <location>
        <begin position="24"/>
        <end position="53"/>
    </location>
</feature>
<dbReference type="PANTHER" id="PTHR11085:SF10">
    <property type="entry name" value="NAD-DEPENDENT PROTEIN DEACYLASE SIRTUIN-5, MITOCHONDRIAL-RELATED"/>
    <property type="match status" value="1"/>
</dbReference>
<dbReference type="InterPro" id="IPR003000">
    <property type="entry name" value="Sirtuin"/>
</dbReference>
<accession>A0A0D2UN95</accession>
<dbReference type="InterPro" id="IPR050134">
    <property type="entry name" value="NAD-dep_sirtuin_deacylases"/>
</dbReference>
<dbReference type="Gene3D" id="3.40.50.1220">
    <property type="entry name" value="TPP-binding domain"/>
    <property type="match status" value="1"/>
</dbReference>
<dbReference type="InterPro" id="IPR029035">
    <property type="entry name" value="DHS-like_NAD/FAD-binding_dom"/>
</dbReference>
<dbReference type="GO" id="GO:0005634">
    <property type="term" value="C:nucleus"/>
    <property type="evidence" value="ECO:0007669"/>
    <property type="project" value="TreeGrafter"/>
</dbReference>
<keyword evidence="7" id="KW-1185">Reference proteome</keyword>
<organism evidence="6 7">
    <name type="scientific">Capsaspora owczarzaki (strain ATCC 30864)</name>
    <dbReference type="NCBI Taxonomy" id="595528"/>
    <lineage>
        <taxon>Eukaryota</taxon>
        <taxon>Filasterea</taxon>
        <taxon>Capsaspora</taxon>
    </lineage>
</organism>
<gene>
    <name evidence="6" type="ORF">CAOG_010025</name>
</gene>
<evidence type="ECO:0000256" key="4">
    <source>
        <dbReference type="SAM" id="MobiDB-lite"/>
    </source>
</evidence>
<dbReference type="EMBL" id="KE346371">
    <property type="protein sequence ID" value="KJE96486.1"/>
    <property type="molecule type" value="Genomic_DNA"/>
</dbReference>
<dbReference type="SUPFAM" id="SSF52467">
    <property type="entry name" value="DHS-like NAD/FAD-binding domain"/>
    <property type="match status" value="1"/>
</dbReference>
<evidence type="ECO:0000256" key="2">
    <source>
        <dbReference type="ARBA" id="ARBA00023027"/>
    </source>
</evidence>
<proteinExistence type="predicted"/>
<dbReference type="PROSITE" id="PS50305">
    <property type="entry name" value="SIRTUIN"/>
    <property type="match status" value="1"/>
</dbReference>
<dbReference type="AlphaFoldDB" id="A0A0D2UN95"/>
<dbReference type="InterPro" id="IPR026590">
    <property type="entry name" value="Ssirtuin_cat_dom"/>
</dbReference>
<dbReference type="PANTHER" id="PTHR11085">
    <property type="entry name" value="NAD-DEPENDENT PROTEIN DEACYLASE SIRTUIN-5, MITOCHONDRIAL-RELATED"/>
    <property type="match status" value="1"/>
</dbReference>
<dbReference type="OrthoDB" id="424302at2759"/>
<dbReference type="InParanoid" id="A0A0D2UN95"/>
<name>A0A0D2UN95_CAPO3</name>
<evidence type="ECO:0000313" key="6">
    <source>
        <dbReference type="EMBL" id="KJE96486.1"/>
    </source>
</evidence>
<evidence type="ECO:0000313" key="7">
    <source>
        <dbReference type="Proteomes" id="UP000008743"/>
    </source>
</evidence>
<keyword evidence="2" id="KW-0520">NAD</keyword>
<evidence type="ECO:0000256" key="3">
    <source>
        <dbReference type="PROSITE-ProRule" id="PRU00236"/>
    </source>
</evidence>
<evidence type="ECO:0000259" key="5">
    <source>
        <dbReference type="PROSITE" id="PS50305"/>
    </source>
</evidence>
<reference evidence="7" key="1">
    <citation type="submission" date="2011-02" db="EMBL/GenBank/DDBJ databases">
        <title>The Genome Sequence of Capsaspora owczarzaki ATCC 30864.</title>
        <authorList>
            <person name="Russ C."/>
            <person name="Cuomo C."/>
            <person name="Burger G."/>
            <person name="Gray M.W."/>
            <person name="Holland P.W.H."/>
            <person name="King N."/>
            <person name="Lang F.B.F."/>
            <person name="Roger A.J."/>
            <person name="Ruiz-Trillo I."/>
            <person name="Young S.K."/>
            <person name="Zeng Q."/>
            <person name="Gargeya S."/>
            <person name="Alvarado L."/>
            <person name="Berlin A."/>
            <person name="Chapman S.B."/>
            <person name="Chen Z."/>
            <person name="Freedman E."/>
            <person name="Gellesch M."/>
            <person name="Goldberg J."/>
            <person name="Griggs A."/>
            <person name="Gujja S."/>
            <person name="Heilman E."/>
            <person name="Heiman D."/>
            <person name="Howarth C."/>
            <person name="Mehta T."/>
            <person name="Neiman D."/>
            <person name="Pearson M."/>
            <person name="Roberts A."/>
            <person name="Saif S."/>
            <person name="Shea T."/>
            <person name="Shenoy N."/>
            <person name="Sisk P."/>
            <person name="Stolte C."/>
            <person name="Sykes S."/>
            <person name="White J."/>
            <person name="Yandava C."/>
            <person name="Haas B."/>
            <person name="Nusbaum C."/>
            <person name="Birren B."/>
        </authorList>
    </citation>
    <scope>NUCLEOTIDE SEQUENCE</scope>
    <source>
        <strain evidence="7">ATCC 30864</strain>
    </source>
</reference>
<dbReference type="PhylomeDB" id="A0A0D2UN95"/>
<protein>
    <submittedName>
        <fullName evidence="6">NAD-dependent deacetylase sirtuin 7</fullName>
    </submittedName>
</protein>
<dbReference type="Pfam" id="PF02146">
    <property type="entry name" value="SIR2"/>
    <property type="match status" value="1"/>
</dbReference>
<dbReference type="GO" id="GO:0070403">
    <property type="term" value="F:NAD+ binding"/>
    <property type="evidence" value="ECO:0007669"/>
    <property type="project" value="InterPro"/>
</dbReference>